<proteinExistence type="predicted"/>
<keyword evidence="2" id="KW-1185">Reference proteome</keyword>
<sequence length="184" mass="20391">MERMTRLSVPLPPPRAYAMLFPSSSSATLPTATWTRYFPNGDTQFQPMTRSLDSSSSCRLLDIYSAQRGHVPSSCTADTPSHVYVPMWYTSVPVTKSPLTPLIQTDESPPLHGSTHVGDSWTGRRGLPSRRPSLFSQVFAARRRPLYIVEHARSTRPLLEIKATYAPIPLSFEASVAVDASLEN</sequence>
<name>A0A2H3E392_ARMGA</name>
<organism evidence="1 2">
    <name type="scientific">Armillaria gallica</name>
    <name type="common">Bulbous honey fungus</name>
    <name type="synonym">Armillaria bulbosa</name>
    <dbReference type="NCBI Taxonomy" id="47427"/>
    <lineage>
        <taxon>Eukaryota</taxon>
        <taxon>Fungi</taxon>
        <taxon>Dikarya</taxon>
        <taxon>Basidiomycota</taxon>
        <taxon>Agaricomycotina</taxon>
        <taxon>Agaricomycetes</taxon>
        <taxon>Agaricomycetidae</taxon>
        <taxon>Agaricales</taxon>
        <taxon>Marasmiineae</taxon>
        <taxon>Physalacriaceae</taxon>
        <taxon>Armillaria</taxon>
    </lineage>
</organism>
<dbReference type="InParanoid" id="A0A2H3E392"/>
<gene>
    <name evidence="1" type="ORF">ARMGADRAFT_1075039</name>
</gene>
<accession>A0A2H3E392</accession>
<dbReference type="EMBL" id="KZ293648">
    <property type="protein sequence ID" value="PBK98172.1"/>
    <property type="molecule type" value="Genomic_DNA"/>
</dbReference>
<evidence type="ECO:0000313" key="2">
    <source>
        <dbReference type="Proteomes" id="UP000217790"/>
    </source>
</evidence>
<reference evidence="2" key="1">
    <citation type="journal article" date="2017" name="Nat. Ecol. Evol.">
        <title>Genome expansion and lineage-specific genetic innovations in the forest pathogenic fungi Armillaria.</title>
        <authorList>
            <person name="Sipos G."/>
            <person name="Prasanna A.N."/>
            <person name="Walter M.C."/>
            <person name="O'Connor E."/>
            <person name="Balint B."/>
            <person name="Krizsan K."/>
            <person name="Kiss B."/>
            <person name="Hess J."/>
            <person name="Varga T."/>
            <person name="Slot J."/>
            <person name="Riley R."/>
            <person name="Boka B."/>
            <person name="Rigling D."/>
            <person name="Barry K."/>
            <person name="Lee J."/>
            <person name="Mihaltcheva S."/>
            <person name="LaButti K."/>
            <person name="Lipzen A."/>
            <person name="Waldron R."/>
            <person name="Moloney N.M."/>
            <person name="Sperisen C."/>
            <person name="Kredics L."/>
            <person name="Vagvoelgyi C."/>
            <person name="Patrignani A."/>
            <person name="Fitzpatrick D."/>
            <person name="Nagy I."/>
            <person name="Doyle S."/>
            <person name="Anderson J.B."/>
            <person name="Grigoriev I.V."/>
            <person name="Gueldener U."/>
            <person name="Muensterkoetter M."/>
            <person name="Nagy L.G."/>
        </authorList>
    </citation>
    <scope>NUCLEOTIDE SEQUENCE [LARGE SCALE GENOMIC DNA]</scope>
    <source>
        <strain evidence="2">Ar21-2</strain>
    </source>
</reference>
<dbReference type="AlphaFoldDB" id="A0A2H3E392"/>
<dbReference type="Proteomes" id="UP000217790">
    <property type="component" value="Unassembled WGS sequence"/>
</dbReference>
<protein>
    <submittedName>
        <fullName evidence="1">Uncharacterized protein</fullName>
    </submittedName>
</protein>
<evidence type="ECO:0000313" key="1">
    <source>
        <dbReference type="EMBL" id="PBK98172.1"/>
    </source>
</evidence>